<dbReference type="PROSITE" id="PS50927">
    <property type="entry name" value="BULB_LECTIN"/>
    <property type="match status" value="1"/>
</dbReference>
<gene>
    <name evidence="2" type="ORF">UFOVP1298_47</name>
</gene>
<protein>
    <submittedName>
        <fullName evidence="2">Bulb-type lectin domain containing protein</fullName>
    </submittedName>
</protein>
<sequence length="555" mass="60192">MTQGIKVQNDNGQLIISDATSTFYYYGPAELAQVIGSGVDSGVTIRTHNSYTSAPIIPFIRPHSGDLVAITRIYRGYANYWFIETAQAGLDASAPEVIIFTTADAENWNSRFSRGDRTKGLRVKRADGTTAFDSSVGQPLTVRSVYDVMPPYDPTSGGQDLAAVNTAQYNVDPSISQPMYGYYSMALCEREYTVSQYSRDCTGIGAYGACIGFVDTVSRTDLYWTFYHAAMGLRGSVLHCGWVEYANGHQWSSSSSSGFAVFIPIIGLGGGSYSGGAAPFVNQTINWTAAKVLIADKAFFPGTNYSYTPPIPNAPRNLLAQTQILADGRNVLVADWQNSLNYPFAISYNVYVKKSGSATFAYIGNTTRTTANGPAGYYDFPAGTTLQQNETLNTWVPLYNQARTAYLVAQNDGNVVVYASNYAVIANFSLQGAAGFQATRLVMQSDGNFVVYRNSDNYPVYNTGSYPGYMNYALYLANDFSLSLWAQNATTYAWSFRMFLHDPSYGEAGIPALPVSYWDVKITSVNANGVEGGSIEAQSTSVAIVPPPDYTGGGD</sequence>
<evidence type="ECO:0000259" key="1">
    <source>
        <dbReference type="PROSITE" id="PS50927"/>
    </source>
</evidence>
<organism evidence="2">
    <name type="scientific">uncultured Caudovirales phage</name>
    <dbReference type="NCBI Taxonomy" id="2100421"/>
    <lineage>
        <taxon>Viruses</taxon>
        <taxon>Duplodnaviria</taxon>
        <taxon>Heunggongvirae</taxon>
        <taxon>Uroviricota</taxon>
        <taxon>Caudoviricetes</taxon>
        <taxon>Peduoviridae</taxon>
        <taxon>Maltschvirus</taxon>
        <taxon>Maltschvirus maltsch</taxon>
    </lineage>
</organism>
<dbReference type="SUPFAM" id="SSF51110">
    <property type="entry name" value="alpha-D-mannose-specific plant lectins"/>
    <property type="match status" value="1"/>
</dbReference>
<feature type="domain" description="Bulb-type lectin" evidence="1">
    <location>
        <begin position="383"/>
        <end position="497"/>
    </location>
</feature>
<dbReference type="GO" id="GO:0030246">
    <property type="term" value="F:carbohydrate binding"/>
    <property type="evidence" value="ECO:0007669"/>
    <property type="project" value="UniProtKB-KW"/>
</dbReference>
<dbReference type="Gene3D" id="2.90.10.10">
    <property type="entry name" value="Bulb-type lectin domain"/>
    <property type="match status" value="1"/>
</dbReference>
<evidence type="ECO:0000313" key="2">
    <source>
        <dbReference type="EMBL" id="CAB4195870.1"/>
    </source>
</evidence>
<dbReference type="EMBL" id="LR797250">
    <property type="protein sequence ID" value="CAB4195870.1"/>
    <property type="molecule type" value="Genomic_DNA"/>
</dbReference>
<reference evidence="2" key="1">
    <citation type="submission" date="2020-05" db="EMBL/GenBank/DDBJ databases">
        <authorList>
            <person name="Chiriac C."/>
            <person name="Salcher M."/>
            <person name="Ghai R."/>
            <person name="Kavagutti S V."/>
        </authorList>
    </citation>
    <scope>NUCLEOTIDE SEQUENCE</scope>
</reference>
<keyword evidence="2" id="KW-0430">Lectin</keyword>
<name>A0A6J5REC2_9CAUD</name>
<dbReference type="InterPro" id="IPR001480">
    <property type="entry name" value="Bulb-type_lectin_dom"/>
</dbReference>
<proteinExistence type="predicted"/>
<accession>A0A6J5REC2</accession>
<dbReference type="InterPro" id="IPR036426">
    <property type="entry name" value="Bulb-type_lectin_dom_sf"/>
</dbReference>